<organism evidence="1 2">
    <name type="scientific">Thelephora ganbajun</name>
    <name type="common">Ganba fungus</name>
    <dbReference type="NCBI Taxonomy" id="370292"/>
    <lineage>
        <taxon>Eukaryota</taxon>
        <taxon>Fungi</taxon>
        <taxon>Dikarya</taxon>
        <taxon>Basidiomycota</taxon>
        <taxon>Agaricomycotina</taxon>
        <taxon>Agaricomycetes</taxon>
        <taxon>Thelephorales</taxon>
        <taxon>Thelephoraceae</taxon>
        <taxon>Thelephora</taxon>
    </lineage>
</organism>
<keyword evidence="2" id="KW-1185">Reference proteome</keyword>
<name>A0ACB6Z8A5_THEGA</name>
<proteinExistence type="predicted"/>
<protein>
    <submittedName>
        <fullName evidence="1">FAD binding domain protein</fullName>
    </submittedName>
</protein>
<evidence type="ECO:0000313" key="2">
    <source>
        <dbReference type="Proteomes" id="UP000886501"/>
    </source>
</evidence>
<reference evidence="1" key="1">
    <citation type="submission" date="2019-10" db="EMBL/GenBank/DDBJ databases">
        <authorList>
            <consortium name="DOE Joint Genome Institute"/>
            <person name="Kuo A."/>
            <person name="Miyauchi S."/>
            <person name="Kiss E."/>
            <person name="Drula E."/>
            <person name="Kohler A."/>
            <person name="Sanchez-Garcia M."/>
            <person name="Andreopoulos B."/>
            <person name="Barry K.W."/>
            <person name="Bonito G."/>
            <person name="Buee M."/>
            <person name="Carver A."/>
            <person name="Chen C."/>
            <person name="Cichocki N."/>
            <person name="Clum A."/>
            <person name="Culley D."/>
            <person name="Crous P.W."/>
            <person name="Fauchery L."/>
            <person name="Girlanda M."/>
            <person name="Hayes R."/>
            <person name="Keri Z."/>
            <person name="Labutti K."/>
            <person name="Lipzen A."/>
            <person name="Lombard V."/>
            <person name="Magnuson J."/>
            <person name="Maillard F."/>
            <person name="Morin E."/>
            <person name="Murat C."/>
            <person name="Nolan M."/>
            <person name="Ohm R."/>
            <person name="Pangilinan J."/>
            <person name="Pereira M."/>
            <person name="Perotto S."/>
            <person name="Peter M."/>
            <person name="Riley R."/>
            <person name="Sitrit Y."/>
            <person name="Stielow B."/>
            <person name="Szollosi G."/>
            <person name="Zifcakova L."/>
            <person name="Stursova M."/>
            <person name="Spatafora J.W."/>
            <person name="Tedersoo L."/>
            <person name="Vaario L.-M."/>
            <person name="Yamada A."/>
            <person name="Yan M."/>
            <person name="Wang P."/>
            <person name="Xu J."/>
            <person name="Bruns T."/>
            <person name="Baldrian P."/>
            <person name="Vilgalys R."/>
            <person name="Henrissat B."/>
            <person name="Grigoriev I.V."/>
            <person name="Hibbett D."/>
            <person name="Nagy L.G."/>
            <person name="Martin F.M."/>
        </authorList>
    </citation>
    <scope>NUCLEOTIDE SEQUENCE</scope>
    <source>
        <strain evidence="1">P2</strain>
    </source>
</reference>
<reference evidence="1" key="2">
    <citation type="journal article" date="2020" name="Nat. Commun.">
        <title>Large-scale genome sequencing of mycorrhizal fungi provides insights into the early evolution of symbiotic traits.</title>
        <authorList>
            <person name="Miyauchi S."/>
            <person name="Kiss E."/>
            <person name="Kuo A."/>
            <person name="Drula E."/>
            <person name="Kohler A."/>
            <person name="Sanchez-Garcia M."/>
            <person name="Morin E."/>
            <person name="Andreopoulos B."/>
            <person name="Barry K.W."/>
            <person name="Bonito G."/>
            <person name="Buee M."/>
            <person name="Carver A."/>
            <person name="Chen C."/>
            <person name="Cichocki N."/>
            <person name="Clum A."/>
            <person name="Culley D."/>
            <person name="Crous P.W."/>
            <person name="Fauchery L."/>
            <person name="Girlanda M."/>
            <person name="Hayes R.D."/>
            <person name="Keri Z."/>
            <person name="LaButti K."/>
            <person name="Lipzen A."/>
            <person name="Lombard V."/>
            <person name="Magnuson J."/>
            <person name="Maillard F."/>
            <person name="Murat C."/>
            <person name="Nolan M."/>
            <person name="Ohm R.A."/>
            <person name="Pangilinan J."/>
            <person name="Pereira M.F."/>
            <person name="Perotto S."/>
            <person name="Peter M."/>
            <person name="Pfister S."/>
            <person name="Riley R."/>
            <person name="Sitrit Y."/>
            <person name="Stielow J.B."/>
            <person name="Szollosi G."/>
            <person name="Zifcakova L."/>
            <person name="Stursova M."/>
            <person name="Spatafora J.W."/>
            <person name="Tedersoo L."/>
            <person name="Vaario L.M."/>
            <person name="Yamada A."/>
            <person name="Yan M."/>
            <person name="Wang P."/>
            <person name="Xu J."/>
            <person name="Bruns T."/>
            <person name="Baldrian P."/>
            <person name="Vilgalys R."/>
            <person name="Dunand C."/>
            <person name="Henrissat B."/>
            <person name="Grigoriev I.V."/>
            <person name="Hibbett D."/>
            <person name="Nagy L.G."/>
            <person name="Martin F.M."/>
        </authorList>
    </citation>
    <scope>NUCLEOTIDE SEQUENCE</scope>
    <source>
        <strain evidence="1">P2</strain>
    </source>
</reference>
<sequence>MQGFVLAAFLNFLLALSPVTAEATRVCKVVPGDPEWPSESKWNTLNETVGGRLIKNVPIAAPCYQSSPHYNATECQRIRKNWHVPEFHEPDPSSVMAAAFSNRSCDPFQTQLGCSLGRYVAYTVNVSTPDHVFAAVNFARDNNVRLIVRNSAHDYMGKSTGPGALAVWTHYLTSLEWIPDYSSNGWTGTAVEIGAGVSFSQLYAEASKRNLTVVGGDCPSVGAAGGYIQGGGFGPLSTLFGTLADNALEFDVLTTRGTRVVASATQNPNLFFALRGGGGGTYGIVWSVTVKTHPDMAVTGASVVFTPAEDNNLDKWFRGVEAWRRIQPSITAAGGYAQAVYQKGYFSLGPLFLPGSSDTRQIETIIAPFISKLKELGLPYQSKVSSYGDFHSAYTALWNPAVFAIQNAQLGGRIIPKALYADDRRLSEYNGFMKDFILDGAGVYDLTMTPKDVQENVPVLPTWRSAQTYVAVYLPWNDNGTYDAVLQQRSRITNYYMATLKNITHGSGAYLNEGDPFDPDWQHSFYGYNYDKLLAIKGDYDPDELLYGSTAVGGGRWKEDAEGRLCPVD</sequence>
<evidence type="ECO:0000313" key="1">
    <source>
        <dbReference type="EMBL" id="KAF9645739.1"/>
    </source>
</evidence>
<dbReference type="Proteomes" id="UP000886501">
    <property type="component" value="Unassembled WGS sequence"/>
</dbReference>
<accession>A0ACB6Z8A5</accession>
<dbReference type="EMBL" id="MU118079">
    <property type="protein sequence ID" value="KAF9645739.1"/>
    <property type="molecule type" value="Genomic_DNA"/>
</dbReference>
<gene>
    <name evidence="1" type="ORF">BDM02DRAFT_3100913</name>
</gene>
<comment type="caution">
    <text evidence="1">The sequence shown here is derived from an EMBL/GenBank/DDBJ whole genome shotgun (WGS) entry which is preliminary data.</text>
</comment>